<dbReference type="Gramene" id="OE9A105397T1">
    <property type="protein sequence ID" value="OE9A105397C1"/>
    <property type="gene ID" value="OE9A105397"/>
</dbReference>
<dbReference type="Proteomes" id="UP000594638">
    <property type="component" value="Unassembled WGS sequence"/>
</dbReference>
<organism evidence="1 2">
    <name type="scientific">Olea europaea subsp. europaea</name>
    <dbReference type="NCBI Taxonomy" id="158383"/>
    <lineage>
        <taxon>Eukaryota</taxon>
        <taxon>Viridiplantae</taxon>
        <taxon>Streptophyta</taxon>
        <taxon>Embryophyta</taxon>
        <taxon>Tracheophyta</taxon>
        <taxon>Spermatophyta</taxon>
        <taxon>Magnoliopsida</taxon>
        <taxon>eudicotyledons</taxon>
        <taxon>Gunneridae</taxon>
        <taxon>Pentapetalae</taxon>
        <taxon>asterids</taxon>
        <taxon>lamiids</taxon>
        <taxon>Lamiales</taxon>
        <taxon>Oleaceae</taxon>
        <taxon>Oleeae</taxon>
        <taxon>Olea</taxon>
    </lineage>
</organism>
<sequence>MVSNCGGGVSVGKGDVNGVGEVVGWSPPPTGITTTAHPTILINKKRRHDASGVNEGNKSIGYKGHEMCNLMDFKESFSDTDVVVAVEALLIITAAAASRFHHRGSEQSVEYVNLISVKAPPPLEFASIPTPTEISTVMEEHPTTVESALVYESENAVVEVKNVVVNDYEIMENNNVVEDEDEDEFITSNLRWWCRRWLLQVESRL</sequence>
<evidence type="ECO:0000313" key="1">
    <source>
        <dbReference type="EMBL" id="CAA3007081.1"/>
    </source>
</evidence>
<comment type="caution">
    <text evidence="1">The sequence shown here is derived from an EMBL/GenBank/DDBJ whole genome shotgun (WGS) entry which is preliminary data.</text>
</comment>
<dbReference type="EMBL" id="CACTIH010007268">
    <property type="protein sequence ID" value="CAA3007081.1"/>
    <property type="molecule type" value="Genomic_DNA"/>
</dbReference>
<protein>
    <submittedName>
        <fullName evidence="1">Uncharacterized protein</fullName>
    </submittedName>
</protein>
<gene>
    <name evidence="1" type="ORF">OLEA9_A105397</name>
</gene>
<proteinExistence type="predicted"/>
<reference evidence="1 2" key="1">
    <citation type="submission" date="2019-12" db="EMBL/GenBank/DDBJ databases">
        <authorList>
            <person name="Alioto T."/>
            <person name="Alioto T."/>
            <person name="Gomez Garrido J."/>
        </authorList>
    </citation>
    <scope>NUCLEOTIDE SEQUENCE [LARGE SCALE GENOMIC DNA]</scope>
</reference>
<accession>A0A8S0TP54</accession>
<evidence type="ECO:0000313" key="2">
    <source>
        <dbReference type="Proteomes" id="UP000594638"/>
    </source>
</evidence>
<dbReference type="AlphaFoldDB" id="A0A8S0TP54"/>
<name>A0A8S0TP54_OLEEU</name>
<keyword evidence="2" id="KW-1185">Reference proteome</keyword>